<evidence type="ECO:0000313" key="2">
    <source>
        <dbReference type="Proteomes" id="UP000001929"/>
    </source>
</evidence>
<protein>
    <recommendedName>
        <fullName evidence="3">DUF3572 domain-containing protein</fullName>
    </recommendedName>
</protein>
<organism evidence="1 2">
    <name type="scientific">Rhodospirillum rubrum (strain ATCC 11170 / ATH 1.1.1 / DSM 467 / LMG 4362 / NCIMB 8255 / S1)</name>
    <dbReference type="NCBI Taxonomy" id="269796"/>
    <lineage>
        <taxon>Bacteria</taxon>
        <taxon>Pseudomonadati</taxon>
        <taxon>Pseudomonadota</taxon>
        <taxon>Alphaproteobacteria</taxon>
        <taxon>Rhodospirillales</taxon>
        <taxon>Rhodospirillaceae</taxon>
        <taxon>Rhodospirillum</taxon>
    </lineage>
</organism>
<name>Q2RUY5_RHORT</name>
<sequence length="99" mass="10248">MAPRSSLTPPDAAQALALRALTEIAGDDDLLGRFLVQTGCGPDALRRRITDPAFLGAVLDFILESDATVTRIALALDVPPGRLATARSLLPGATPEGSP</sequence>
<proteinExistence type="predicted"/>
<reference evidence="1 2" key="1">
    <citation type="journal article" date="2011" name="Stand. Genomic Sci.">
        <title>Complete genome sequence of Rhodospirillum rubrum type strain (S1).</title>
        <authorList>
            <person name="Munk A.C."/>
            <person name="Copeland A."/>
            <person name="Lucas S."/>
            <person name="Lapidus A."/>
            <person name="Del Rio T.G."/>
            <person name="Barry K."/>
            <person name="Detter J.C."/>
            <person name="Hammon N."/>
            <person name="Israni S."/>
            <person name="Pitluck S."/>
            <person name="Brettin T."/>
            <person name="Bruce D."/>
            <person name="Han C."/>
            <person name="Tapia R."/>
            <person name="Gilna P."/>
            <person name="Schmutz J."/>
            <person name="Larimer F."/>
            <person name="Land M."/>
            <person name="Kyrpides N.C."/>
            <person name="Mavromatis K."/>
            <person name="Richardson P."/>
            <person name="Rohde M."/>
            <person name="Goker M."/>
            <person name="Klenk H.P."/>
            <person name="Zhang Y."/>
            <person name="Roberts G.P."/>
            <person name="Reslewic S."/>
            <person name="Schwartz D.C."/>
        </authorList>
    </citation>
    <scope>NUCLEOTIDE SEQUENCE [LARGE SCALE GENOMIC DNA]</scope>
    <source>
        <strain evidence="2">ATCC 11170 / ATH 1.1.1 / DSM 467 / LMG 4362 / NCIMB 8255 / S1</strain>
    </source>
</reference>
<dbReference type="InterPro" id="IPR021955">
    <property type="entry name" value="DUF3572"/>
</dbReference>
<dbReference type="EMBL" id="CP000230">
    <property type="protein sequence ID" value="ABC22060.1"/>
    <property type="molecule type" value="Genomic_DNA"/>
</dbReference>
<dbReference type="Proteomes" id="UP000001929">
    <property type="component" value="Chromosome"/>
</dbReference>
<dbReference type="Pfam" id="PF12096">
    <property type="entry name" value="DUF3572"/>
    <property type="match status" value="1"/>
</dbReference>
<dbReference type="PhylomeDB" id="Q2RUY5"/>
<dbReference type="AlphaFoldDB" id="Q2RUY5"/>
<dbReference type="HOGENOM" id="CLU_165306_1_0_5"/>
<keyword evidence="2" id="KW-1185">Reference proteome</keyword>
<accession>Q2RUY5</accession>
<dbReference type="KEGG" id="rru:Rru_A1259"/>
<evidence type="ECO:0008006" key="3">
    <source>
        <dbReference type="Google" id="ProtNLM"/>
    </source>
</evidence>
<evidence type="ECO:0000313" key="1">
    <source>
        <dbReference type="EMBL" id="ABC22060.1"/>
    </source>
</evidence>
<dbReference type="EnsemblBacteria" id="ABC22060">
    <property type="protein sequence ID" value="ABC22060"/>
    <property type="gene ID" value="Rru_A1259"/>
</dbReference>
<gene>
    <name evidence="1" type="ordered locus">Rru_A1259</name>
</gene>
<dbReference type="RefSeq" id="WP_011389014.1">
    <property type="nucleotide sequence ID" value="NC_007643.1"/>
</dbReference>
<dbReference type="STRING" id="269796.Rru_A1259"/>
<dbReference type="PATRIC" id="fig|269796.9.peg.1323"/>